<keyword evidence="2" id="KW-1133">Transmembrane helix</keyword>
<dbReference type="Pfam" id="PF07501">
    <property type="entry name" value="G5"/>
    <property type="match status" value="1"/>
</dbReference>
<evidence type="ECO:0000313" key="4">
    <source>
        <dbReference type="EMBL" id="UOQ91345.1"/>
    </source>
</evidence>
<dbReference type="CDD" id="cd22786">
    <property type="entry name" value="DPBB_YuiC-like"/>
    <property type="match status" value="1"/>
</dbReference>
<proteinExistence type="predicted"/>
<organism evidence="4 5">
    <name type="scientific">Halobacillus shinanisalinarum</name>
    <dbReference type="NCBI Taxonomy" id="2932258"/>
    <lineage>
        <taxon>Bacteria</taxon>
        <taxon>Bacillati</taxon>
        <taxon>Bacillota</taxon>
        <taxon>Bacilli</taxon>
        <taxon>Bacillales</taxon>
        <taxon>Bacillaceae</taxon>
        <taxon>Halobacillus</taxon>
    </lineage>
</organism>
<dbReference type="PANTHER" id="PTHR39160">
    <property type="entry name" value="CELL WALL-BINDING PROTEIN YOCH"/>
    <property type="match status" value="1"/>
</dbReference>
<dbReference type="Gene3D" id="2.40.40.10">
    <property type="entry name" value="RlpA-like domain"/>
    <property type="match status" value="1"/>
</dbReference>
<name>A0ABY4GT79_9BACI</name>
<evidence type="ECO:0000259" key="3">
    <source>
        <dbReference type="PROSITE" id="PS51109"/>
    </source>
</evidence>
<dbReference type="Proteomes" id="UP000831880">
    <property type="component" value="Chromosome"/>
</dbReference>
<dbReference type="PROSITE" id="PS51109">
    <property type="entry name" value="G5"/>
    <property type="match status" value="1"/>
</dbReference>
<evidence type="ECO:0000256" key="1">
    <source>
        <dbReference type="ARBA" id="ARBA00022729"/>
    </source>
</evidence>
<sequence>MKDVKSVLSSALVWTFVISTLCITFLGFVMFEATKASVQVTQDGEHQLIRTHANTVEELLSEMNVTVESYDQLSHELSQPITYGMDIEYTASKSINLTVGNKENRYHTTAATVGEFIKDQDLELKERDYMSHDSGSPIEDGMSLEVAKAIQVKLNDGVEEQNVWTTASTVGEFLEKQNVTLDELDKLNVSKGDKLHGDIPVSITRIEKVTDIVQEELEYTVITQKDDSLPKGQERVVSDGEVGMVTKEYKVTITNGEESDRKLIRETVEKESKDHVVALGTKTEKVETASKVKPKLAPAPAKKVDQETMVRTVAATNTSSDAPSAPSRSDDNGAKTLHMKATAYSANCPGCSGITATGINLKENPEKKVIAVDPSVIPLGSRVWVEGYGHAIAGDTGGAIQGNKIDLFIPSKGEANSFGHRTVQVKILE</sequence>
<dbReference type="Gene3D" id="2.20.230.10">
    <property type="entry name" value="Resuscitation-promoting factor rpfb"/>
    <property type="match status" value="1"/>
</dbReference>
<dbReference type="InterPro" id="IPR011098">
    <property type="entry name" value="G5_dom"/>
</dbReference>
<dbReference type="RefSeq" id="WP_244750971.1">
    <property type="nucleotide sequence ID" value="NZ_CP095074.1"/>
</dbReference>
<evidence type="ECO:0000256" key="2">
    <source>
        <dbReference type="SAM" id="Phobius"/>
    </source>
</evidence>
<evidence type="ECO:0000313" key="5">
    <source>
        <dbReference type="Proteomes" id="UP000831880"/>
    </source>
</evidence>
<keyword evidence="2" id="KW-0472">Membrane</keyword>
<keyword evidence="5" id="KW-1185">Reference proteome</keyword>
<dbReference type="Pfam" id="PF03990">
    <property type="entry name" value="DUF348"/>
    <property type="match status" value="3"/>
</dbReference>
<protein>
    <submittedName>
        <fullName evidence="4">Ubiquitin-like domain-containing protein</fullName>
    </submittedName>
</protein>
<feature type="domain" description="G5" evidence="3">
    <location>
        <begin position="203"/>
        <end position="283"/>
    </location>
</feature>
<accession>A0ABY4GT79</accession>
<keyword evidence="2" id="KW-0812">Transmembrane</keyword>
<dbReference type="InterPro" id="IPR010611">
    <property type="entry name" value="3D_dom"/>
</dbReference>
<dbReference type="InterPro" id="IPR036908">
    <property type="entry name" value="RlpA-like_sf"/>
</dbReference>
<gene>
    <name evidence="4" type="ORF">MUO14_12080</name>
</gene>
<dbReference type="SMART" id="SM01208">
    <property type="entry name" value="G5"/>
    <property type="match status" value="1"/>
</dbReference>
<dbReference type="SUPFAM" id="SSF50685">
    <property type="entry name" value="Barwin-like endoglucanases"/>
    <property type="match status" value="1"/>
</dbReference>
<reference evidence="4 5" key="1">
    <citation type="submission" date="2022-04" db="EMBL/GenBank/DDBJ databases">
        <title>Halobacillus sp. isolated from saltern.</title>
        <authorList>
            <person name="Won M."/>
            <person name="Lee C.-M."/>
            <person name="Woen H.-Y."/>
            <person name="Kwon S.-W."/>
        </authorList>
    </citation>
    <scope>NUCLEOTIDE SEQUENCE [LARGE SCALE GENOMIC DNA]</scope>
    <source>
        <strain evidence="4 5">SSTM10-2</strain>
    </source>
</reference>
<dbReference type="InterPro" id="IPR007137">
    <property type="entry name" value="DUF348"/>
</dbReference>
<feature type="transmembrane region" description="Helical" evidence="2">
    <location>
        <begin position="12"/>
        <end position="31"/>
    </location>
</feature>
<dbReference type="InterPro" id="IPR051933">
    <property type="entry name" value="Resuscitation_pf_RpfB"/>
</dbReference>
<dbReference type="Pfam" id="PF06725">
    <property type="entry name" value="3D"/>
    <property type="match status" value="1"/>
</dbReference>
<dbReference type="EMBL" id="CP095074">
    <property type="protein sequence ID" value="UOQ91345.1"/>
    <property type="molecule type" value="Genomic_DNA"/>
</dbReference>
<dbReference type="PANTHER" id="PTHR39160:SF4">
    <property type="entry name" value="RESUSCITATION-PROMOTING FACTOR RPFB"/>
    <property type="match status" value="1"/>
</dbReference>
<keyword evidence="1" id="KW-0732">Signal</keyword>